<sequence length="23" mass="2454">MIFCKIKNIILSGQISTTAEATA</sequence>
<evidence type="ECO:0000313" key="1">
    <source>
        <dbReference type="EMBL" id="PWZ09649.1"/>
    </source>
</evidence>
<accession>A0A3L6DM64</accession>
<proteinExistence type="predicted"/>
<comment type="caution">
    <text evidence="1">The sequence shown here is derived from an EMBL/GenBank/DDBJ whole genome shotgun (WGS) entry which is preliminary data.</text>
</comment>
<reference evidence="1" key="1">
    <citation type="journal article" date="2018" name="Nat. Genet.">
        <title>Extensive intraspecific gene order and gene structural variations between Mo17 and other maize genomes.</title>
        <authorList>
            <person name="Sun S."/>
            <person name="Zhou Y."/>
            <person name="Chen J."/>
            <person name="Shi J."/>
            <person name="Zhao H."/>
            <person name="Zhao H."/>
            <person name="Song W."/>
            <person name="Zhang M."/>
            <person name="Cui Y."/>
            <person name="Dong X."/>
            <person name="Liu H."/>
            <person name="Ma X."/>
            <person name="Jiao Y."/>
            <person name="Wang B."/>
            <person name="Wei X."/>
            <person name="Stein J.C."/>
            <person name="Glaubitz J.C."/>
            <person name="Lu F."/>
            <person name="Yu G."/>
            <person name="Liang C."/>
            <person name="Fengler K."/>
            <person name="Li B."/>
            <person name="Rafalski A."/>
            <person name="Schnable P.S."/>
            <person name="Ware D.H."/>
            <person name="Buckler E.S."/>
            <person name="Lai J."/>
        </authorList>
    </citation>
    <scope>NUCLEOTIDE SEQUENCE [LARGE SCALE GENOMIC DNA]</scope>
    <source>
        <tissue evidence="1">Seedling</tissue>
    </source>
</reference>
<organism evidence="1">
    <name type="scientific">Zea mays</name>
    <name type="common">Maize</name>
    <dbReference type="NCBI Taxonomy" id="4577"/>
    <lineage>
        <taxon>Eukaryota</taxon>
        <taxon>Viridiplantae</taxon>
        <taxon>Streptophyta</taxon>
        <taxon>Embryophyta</taxon>
        <taxon>Tracheophyta</taxon>
        <taxon>Spermatophyta</taxon>
        <taxon>Magnoliopsida</taxon>
        <taxon>Liliopsida</taxon>
        <taxon>Poales</taxon>
        <taxon>Poaceae</taxon>
        <taxon>PACMAD clade</taxon>
        <taxon>Panicoideae</taxon>
        <taxon>Andropogonodae</taxon>
        <taxon>Andropogoneae</taxon>
        <taxon>Tripsacinae</taxon>
        <taxon>Zea</taxon>
    </lineage>
</organism>
<dbReference type="AlphaFoldDB" id="A0A3L6DM64"/>
<name>A0A3L6DM64_MAIZE</name>
<gene>
    <name evidence="1" type="ORF">Zm00014a_031007</name>
</gene>
<protein>
    <submittedName>
        <fullName evidence="1">Uncharacterized protein</fullName>
    </submittedName>
</protein>
<dbReference type="EMBL" id="NCVQ01000009">
    <property type="protein sequence ID" value="PWZ09649.1"/>
    <property type="molecule type" value="Genomic_DNA"/>
</dbReference>
<dbReference type="Proteomes" id="UP000251960">
    <property type="component" value="Chromosome 8"/>
</dbReference>